<dbReference type="OrthoDB" id="9759749at2"/>
<feature type="domain" description="Alpha-galactosidase NEW3" evidence="3">
    <location>
        <begin position="686"/>
        <end position="739"/>
    </location>
</feature>
<dbReference type="SUPFAM" id="SSF102588">
    <property type="entry name" value="LmbE-like"/>
    <property type="match status" value="1"/>
</dbReference>
<dbReference type="Pfam" id="PF10633">
    <property type="entry name" value="NPCBM_assoc"/>
    <property type="match status" value="1"/>
</dbReference>
<dbReference type="RefSeq" id="WP_074654571.1">
    <property type="nucleotide sequence ID" value="NZ_FNSD01000001.1"/>
</dbReference>
<evidence type="ECO:0000259" key="3">
    <source>
        <dbReference type="Pfam" id="PF10633"/>
    </source>
</evidence>
<feature type="signal peptide" evidence="2">
    <location>
        <begin position="1"/>
        <end position="29"/>
    </location>
</feature>
<dbReference type="SUPFAM" id="SSF52317">
    <property type="entry name" value="Class I glutamine amidotransferase-like"/>
    <property type="match status" value="1"/>
</dbReference>
<reference evidence="4 5" key="1">
    <citation type="submission" date="2016-10" db="EMBL/GenBank/DDBJ databases">
        <authorList>
            <person name="de Groot N.N."/>
        </authorList>
    </citation>
    <scope>NUCLEOTIDE SEQUENCE [LARGE SCALE GENOMIC DNA]</scope>
    <source>
        <strain evidence="4 5">AB35.6</strain>
    </source>
</reference>
<proteinExistence type="predicted"/>
<evidence type="ECO:0000313" key="5">
    <source>
        <dbReference type="Proteomes" id="UP000182409"/>
    </source>
</evidence>
<feature type="compositionally biased region" description="Low complexity" evidence="1">
    <location>
        <begin position="515"/>
        <end position="532"/>
    </location>
</feature>
<dbReference type="InterPro" id="IPR018905">
    <property type="entry name" value="A-galactase_NEW3"/>
</dbReference>
<dbReference type="Gene3D" id="3.40.50.880">
    <property type="match status" value="1"/>
</dbReference>
<dbReference type="Pfam" id="PF02585">
    <property type="entry name" value="PIG-L"/>
    <property type="match status" value="1"/>
</dbReference>
<organism evidence="4 5">
    <name type="scientific">Terriglobus roseus</name>
    <dbReference type="NCBI Taxonomy" id="392734"/>
    <lineage>
        <taxon>Bacteria</taxon>
        <taxon>Pseudomonadati</taxon>
        <taxon>Acidobacteriota</taxon>
        <taxon>Terriglobia</taxon>
        <taxon>Terriglobales</taxon>
        <taxon>Acidobacteriaceae</taxon>
        <taxon>Terriglobus</taxon>
    </lineage>
</organism>
<dbReference type="InterPro" id="IPR024078">
    <property type="entry name" value="LmbE-like_dom_sf"/>
</dbReference>
<protein>
    <submittedName>
        <fullName evidence="4">N-acetylglucosaminyl deacetylase, LmbE family</fullName>
    </submittedName>
</protein>
<dbReference type="Proteomes" id="UP000182409">
    <property type="component" value="Unassembled WGS sequence"/>
</dbReference>
<gene>
    <name evidence="4" type="ORF">SAMN05443244_2767</name>
</gene>
<feature type="chain" id="PRO_5010350592" evidence="2">
    <location>
        <begin position="30"/>
        <end position="1000"/>
    </location>
</feature>
<feature type="region of interest" description="Disordered" evidence="1">
    <location>
        <begin position="509"/>
        <end position="552"/>
    </location>
</feature>
<dbReference type="EMBL" id="FNSD01000001">
    <property type="protein sequence ID" value="SEC14658.1"/>
    <property type="molecule type" value="Genomic_DNA"/>
</dbReference>
<dbReference type="Gene3D" id="3.40.50.10320">
    <property type="entry name" value="LmbE-like"/>
    <property type="match status" value="1"/>
</dbReference>
<keyword evidence="2" id="KW-0732">Signal</keyword>
<evidence type="ECO:0000313" key="4">
    <source>
        <dbReference type="EMBL" id="SEC14658.1"/>
    </source>
</evidence>
<accession>A0A1H4Q543</accession>
<dbReference type="InterPro" id="IPR029062">
    <property type="entry name" value="Class_I_gatase-like"/>
</dbReference>
<dbReference type="AlphaFoldDB" id="A0A1H4Q543"/>
<evidence type="ECO:0000256" key="2">
    <source>
        <dbReference type="SAM" id="SignalP"/>
    </source>
</evidence>
<sequence length="1000" mass="107501">MKRTSQQPIYTALAVCAVLSAPALMWSQAAPQRDTDELHIQQDAFATPLPFDRGAAGLAQSLRKLGTRATLLQINAHPDDEDGATLAYVSRGLGATVSLLALNRGEGGQNVMTPEFWDGLGILRTQEHLTANHYYGVNLYYTRVADFGFSKTREETLRQWGHERVLGDAVRVVRETRPMVLTSVFSGNSSDGHGHHQTAGVTAQEVYTAAGDPKMFPEQIREGLQPWTPLKVYARAPFSRVQGKTVYDYATGKTEPLLYRNYVTGETMDYVPPATVIVPGGTYNALFGESYAQVSREGLNQQKSQNGGVATPPPGRADASYHLYASRVSGATLPEHEETFFTGIDTTLPAIAGYLPAAAQAPVRTQLSAIDAQVREATARYDANDPSKSATALAKGLDLTRALIADLRKAKLPEDARYNAIFELETKERQFNEALAQSLGMNMIATVANGLASAQPQGPGGPPQPIISQTVVAGENFGVNIHIADQGLTPVTVDNITLVPSLGGDWKVHSPVPEPAAQTPAAQTPAARAPGGEAPPPTSTAEGRGSRLGAAPVIPPVGLLPAGAATDSFLSATVPADTPPTGPYFSRPSLEQSYYDLKDPRFLTMPTEPYPISAQVSYTFAGTHATLTGVVQTPHRYNGLGILQEPLLVAPAISVTVSPASGILPLSNTALPLQITVHSSVKGPAAGTLKLELPKGWTSEPASTTFKTVRDNEDVVLKFRVTTPGLQTQTYRVTAVAEYNGKQYTQGFTTIGYPGIRPYPRYAPSTSRVTGVDVKVAPALKVGYVMGSGDEVPDSLHEIGIDPVMLSDTDLQRGDLNSYDAIILGVRTYTARPAIRAANSRLLDYVKAGGVVISQYQDAVYDHDYAPYPLSVPGDQGHTVVEEDAKVTILHYDDPVMTWPNVIGPPDFDNWVEERGHGFPKSFGPQWTALTEVHDTDQDPQKGGLIYSQFGKGYYVYLAYAFFREMPEGVPGSFRIMANLLSLGKNPKPSCWTPACANAR</sequence>
<evidence type="ECO:0000256" key="1">
    <source>
        <dbReference type="SAM" id="MobiDB-lite"/>
    </source>
</evidence>
<dbReference type="InterPro" id="IPR003737">
    <property type="entry name" value="GlcNAc_PI_deacetylase-related"/>
</dbReference>
<name>A0A1H4Q543_9BACT</name>